<sequence length="285" mass="30511">MTSALPYLDPDVRHDALLLIEVVDSNPNGDPDAGNQPRTDPETGHGLMTDVSLKRKVRDTVDTIRGTLPDPARYGIYVTAGTALNTVHDTAYAAVGKGATPETAQQWLRDHYFDIRMFGAVMTTGKNTAGRVTGPVQFGMARSIDPVVPTELAITRVTKTVAGNEDQSEMGSKWIIPYGLYAARVHYSAAVGASTGVTGEDLSVLWSSLSTMWDHTRSAARANITTRGLYVFTHSSTLGDAPAGRLLETITVRKSTDAPPRAFVDYAIGIPDPGSIPDGVRLSVL</sequence>
<dbReference type="InterPro" id="IPR006482">
    <property type="entry name" value="Cas7_Csh2/Csh2"/>
</dbReference>
<reference evidence="2" key="1">
    <citation type="submission" date="2020-05" db="EMBL/GenBank/DDBJ databases">
        <authorList>
            <person name="Chiriac C."/>
            <person name="Salcher M."/>
            <person name="Ghai R."/>
            <person name="Kavagutti S V."/>
        </authorList>
    </citation>
    <scope>NUCLEOTIDE SEQUENCE</scope>
</reference>
<dbReference type="EMBL" id="CAFBNE010000086">
    <property type="protein sequence ID" value="CAB4963080.1"/>
    <property type="molecule type" value="Genomic_DNA"/>
</dbReference>
<gene>
    <name evidence="2" type="ORF">UFOPK3772_02344</name>
</gene>
<proteinExistence type="predicted"/>
<evidence type="ECO:0000256" key="1">
    <source>
        <dbReference type="SAM" id="MobiDB-lite"/>
    </source>
</evidence>
<dbReference type="NCBIfam" id="TIGR01595">
    <property type="entry name" value="cas_CT1132"/>
    <property type="match status" value="1"/>
</dbReference>
<protein>
    <submittedName>
        <fullName evidence="2">Unannotated protein</fullName>
    </submittedName>
</protein>
<dbReference type="Pfam" id="PF05107">
    <property type="entry name" value="Cas_Cas7"/>
    <property type="match status" value="1"/>
</dbReference>
<feature type="region of interest" description="Disordered" evidence="1">
    <location>
        <begin position="24"/>
        <end position="48"/>
    </location>
</feature>
<evidence type="ECO:0000313" key="2">
    <source>
        <dbReference type="EMBL" id="CAB4963080.1"/>
    </source>
</evidence>
<dbReference type="InterPro" id="IPR013418">
    <property type="entry name" value="CRISPR-assoc_prot_Cas7/Csd2"/>
</dbReference>
<dbReference type="GO" id="GO:0043571">
    <property type="term" value="P:maintenance of CRISPR repeat elements"/>
    <property type="evidence" value="ECO:0007669"/>
    <property type="project" value="InterPro"/>
</dbReference>
<dbReference type="NCBIfam" id="TIGR02589">
    <property type="entry name" value="cas_Csd2"/>
    <property type="match status" value="1"/>
</dbReference>
<name>A0A6J7L4E4_9ZZZZ</name>
<organism evidence="2">
    <name type="scientific">freshwater metagenome</name>
    <dbReference type="NCBI Taxonomy" id="449393"/>
    <lineage>
        <taxon>unclassified sequences</taxon>
        <taxon>metagenomes</taxon>
        <taxon>ecological metagenomes</taxon>
    </lineage>
</organism>
<dbReference type="AlphaFoldDB" id="A0A6J7L4E4"/>
<accession>A0A6J7L4E4</accession>